<dbReference type="SMART" id="SM00388">
    <property type="entry name" value="HisKA"/>
    <property type="match status" value="1"/>
</dbReference>
<keyword evidence="11" id="KW-1185">Reference proteome</keyword>
<dbReference type="Pfam" id="PF00072">
    <property type="entry name" value="Response_reg"/>
    <property type="match status" value="1"/>
</dbReference>
<dbReference type="SMART" id="SM00448">
    <property type="entry name" value="REC"/>
    <property type="match status" value="1"/>
</dbReference>
<feature type="modified residue" description="4-aspartylphosphate" evidence="7">
    <location>
        <position position="71"/>
    </location>
</feature>
<keyword evidence="3 7" id="KW-0597">Phosphoprotein</keyword>
<evidence type="ECO:0000259" key="8">
    <source>
        <dbReference type="PROSITE" id="PS50109"/>
    </source>
</evidence>
<gene>
    <name evidence="10" type="ORF">Pse7429DRAFT_1468</name>
</gene>
<dbReference type="Proteomes" id="UP000011201">
    <property type="component" value="Unassembled WGS sequence"/>
</dbReference>
<dbReference type="SMART" id="SM00387">
    <property type="entry name" value="HATPase_c"/>
    <property type="match status" value="1"/>
</dbReference>
<dbReference type="PANTHER" id="PTHR43547:SF2">
    <property type="entry name" value="HYBRID SIGNAL TRANSDUCTION HISTIDINE KINASE C"/>
    <property type="match status" value="1"/>
</dbReference>
<dbReference type="PATRIC" id="fig|927668.3.peg.1921"/>
<evidence type="ECO:0000256" key="3">
    <source>
        <dbReference type="ARBA" id="ARBA00022553"/>
    </source>
</evidence>
<dbReference type="Pfam" id="PF00512">
    <property type="entry name" value="HisKA"/>
    <property type="match status" value="1"/>
</dbReference>
<dbReference type="Gene3D" id="1.10.287.130">
    <property type="match status" value="1"/>
</dbReference>
<accession>L8N2A1</accession>
<dbReference type="PROSITE" id="PS50109">
    <property type="entry name" value="HIS_KIN"/>
    <property type="match status" value="1"/>
</dbReference>
<evidence type="ECO:0000313" key="10">
    <source>
        <dbReference type="EMBL" id="ELS33204.1"/>
    </source>
</evidence>
<dbReference type="Pfam" id="PF02518">
    <property type="entry name" value="HATPase_c"/>
    <property type="match status" value="1"/>
</dbReference>
<dbReference type="PRINTS" id="PR00344">
    <property type="entry name" value="BCTRLSENSOR"/>
</dbReference>
<evidence type="ECO:0000313" key="11">
    <source>
        <dbReference type="Proteomes" id="UP000011201"/>
    </source>
</evidence>
<evidence type="ECO:0000256" key="7">
    <source>
        <dbReference type="PROSITE-ProRule" id="PRU00169"/>
    </source>
</evidence>
<dbReference type="PROSITE" id="PS50110">
    <property type="entry name" value="RESPONSE_REGULATORY"/>
    <property type="match status" value="1"/>
</dbReference>
<dbReference type="CDD" id="cd00082">
    <property type="entry name" value="HisKA"/>
    <property type="match status" value="1"/>
</dbReference>
<sequence>MLILVARWNKPMTVKTHTIADVLIVEDELVTANALSDVLSDLGFRVLEIVDSSDGAIASIHRQRPEIILMDIKLRGSDNGIAAANEIHKTASIPIIYLTAFSDPETLKQAIASSPYGYLTKPLRYAEVNVAIMLALKKHQEEQILQEALDKEKELHILKSRLLAMASHEFSTPMSVIRLLIWKLQNFEEQLTKESRAKNLTSIQSAIKDINWLLEEVRFIACSESGKFPFNPEPVDAITYCQQLVESFQTEESGRKYRIKFDSQGLAYKLNIDKKLLWHIFMNLVSNAIKYSYEGGTIDVDLTCDAHQLALSISDHGIGIPTEYLNNLFLPFLRAENVGNIKGLGMGLYIVKQAVEAHNGNINVESEVNVGTKFTVVLPSAKNLLETELTEKY</sequence>
<dbReference type="SUPFAM" id="SSF55874">
    <property type="entry name" value="ATPase domain of HSP90 chaperone/DNA topoisomerase II/histidine kinase"/>
    <property type="match status" value="1"/>
</dbReference>
<dbReference type="InterPro" id="IPR036890">
    <property type="entry name" value="HATPase_C_sf"/>
</dbReference>
<dbReference type="EMBL" id="ALWB01000054">
    <property type="protein sequence ID" value="ELS33204.1"/>
    <property type="molecule type" value="Genomic_DNA"/>
</dbReference>
<dbReference type="InterPro" id="IPR003661">
    <property type="entry name" value="HisK_dim/P_dom"/>
</dbReference>
<evidence type="ECO:0000256" key="6">
    <source>
        <dbReference type="ARBA" id="ARBA00023012"/>
    </source>
</evidence>
<dbReference type="AlphaFoldDB" id="L8N2A1"/>
<organism evidence="10 11">
    <name type="scientific">Pseudanabaena biceps PCC 7429</name>
    <dbReference type="NCBI Taxonomy" id="927668"/>
    <lineage>
        <taxon>Bacteria</taxon>
        <taxon>Bacillati</taxon>
        <taxon>Cyanobacteriota</taxon>
        <taxon>Cyanophyceae</taxon>
        <taxon>Pseudanabaenales</taxon>
        <taxon>Pseudanabaenaceae</taxon>
        <taxon>Pseudanabaena</taxon>
    </lineage>
</organism>
<comment type="catalytic activity">
    <reaction evidence="1">
        <text>ATP + protein L-histidine = ADP + protein N-phospho-L-histidine.</text>
        <dbReference type="EC" id="2.7.13.3"/>
    </reaction>
</comment>
<dbReference type="Gene3D" id="3.40.50.2300">
    <property type="match status" value="1"/>
</dbReference>
<keyword evidence="6" id="KW-0902">Two-component regulatory system</keyword>
<dbReference type="InterPro" id="IPR003594">
    <property type="entry name" value="HATPase_dom"/>
</dbReference>
<feature type="domain" description="Response regulatory" evidence="9">
    <location>
        <begin position="21"/>
        <end position="136"/>
    </location>
</feature>
<dbReference type="GO" id="GO:0000155">
    <property type="term" value="F:phosphorelay sensor kinase activity"/>
    <property type="evidence" value="ECO:0007669"/>
    <property type="project" value="InterPro"/>
</dbReference>
<dbReference type="PANTHER" id="PTHR43547">
    <property type="entry name" value="TWO-COMPONENT HISTIDINE KINASE"/>
    <property type="match status" value="1"/>
</dbReference>
<proteinExistence type="predicted"/>
<reference evidence="10 11" key="1">
    <citation type="journal article" date="2013" name="Proc. Natl. Acad. Sci. U.S.A.">
        <title>Improving the coverage of the cyanobacterial phylum using diversity-driven genome sequencing.</title>
        <authorList>
            <person name="Shih P.M."/>
            <person name="Wu D."/>
            <person name="Latifi A."/>
            <person name="Axen S.D."/>
            <person name="Fewer D.P."/>
            <person name="Talla E."/>
            <person name="Calteau A."/>
            <person name="Cai F."/>
            <person name="Tandeau de Marsac N."/>
            <person name="Rippka R."/>
            <person name="Herdman M."/>
            <person name="Sivonen K."/>
            <person name="Coursin T."/>
            <person name="Laurent T."/>
            <person name="Goodwin L."/>
            <person name="Nolan M."/>
            <person name="Davenport K.W."/>
            <person name="Han C.S."/>
            <person name="Rubin E.M."/>
            <person name="Eisen J.A."/>
            <person name="Woyke T."/>
            <person name="Gugger M."/>
            <person name="Kerfeld C.A."/>
        </authorList>
    </citation>
    <scope>NUCLEOTIDE SEQUENCE [LARGE SCALE GENOMIC DNA]</scope>
    <source>
        <strain evidence="10 11">PCC 7429</strain>
    </source>
</reference>
<feature type="domain" description="Histidine kinase" evidence="8">
    <location>
        <begin position="165"/>
        <end position="382"/>
    </location>
</feature>
<dbReference type="InterPro" id="IPR001789">
    <property type="entry name" value="Sig_transdc_resp-reg_receiver"/>
</dbReference>
<dbReference type="InterPro" id="IPR005467">
    <property type="entry name" value="His_kinase_dom"/>
</dbReference>
<evidence type="ECO:0000256" key="2">
    <source>
        <dbReference type="ARBA" id="ARBA00012438"/>
    </source>
</evidence>
<dbReference type="CDD" id="cd00075">
    <property type="entry name" value="HATPase"/>
    <property type="match status" value="1"/>
</dbReference>
<evidence type="ECO:0000256" key="1">
    <source>
        <dbReference type="ARBA" id="ARBA00000085"/>
    </source>
</evidence>
<evidence type="ECO:0000259" key="9">
    <source>
        <dbReference type="PROSITE" id="PS50110"/>
    </source>
</evidence>
<dbReference type="FunFam" id="3.30.565.10:FF:000006">
    <property type="entry name" value="Sensor histidine kinase WalK"/>
    <property type="match status" value="1"/>
</dbReference>
<evidence type="ECO:0000256" key="4">
    <source>
        <dbReference type="ARBA" id="ARBA00022679"/>
    </source>
</evidence>
<protein>
    <recommendedName>
        <fullName evidence="2">histidine kinase</fullName>
        <ecNumber evidence="2">2.7.13.3</ecNumber>
    </recommendedName>
</protein>
<name>L8N2A1_9CYAN</name>
<dbReference type="EC" id="2.7.13.3" evidence="2"/>
<keyword evidence="4" id="KW-0808">Transferase</keyword>
<keyword evidence="5 10" id="KW-0418">Kinase</keyword>
<dbReference type="InterPro" id="IPR011006">
    <property type="entry name" value="CheY-like_superfamily"/>
</dbReference>
<dbReference type="SUPFAM" id="SSF52172">
    <property type="entry name" value="CheY-like"/>
    <property type="match status" value="1"/>
</dbReference>
<dbReference type="CDD" id="cd17534">
    <property type="entry name" value="REC_DC-like"/>
    <property type="match status" value="1"/>
</dbReference>
<dbReference type="Gene3D" id="3.30.565.10">
    <property type="entry name" value="Histidine kinase-like ATPase, C-terminal domain"/>
    <property type="match status" value="1"/>
</dbReference>
<dbReference type="InterPro" id="IPR004358">
    <property type="entry name" value="Sig_transdc_His_kin-like_C"/>
</dbReference>
<comment type="caution">
    <text evidence="10">The sequence shown here is derived from an EMBL/GenBank/DDBJ whole genome shotgun (WGS) entry which is preliminary data.</text>
</comment>
<evidence type="ECO:0000256" key="5">
    <source>
        <dbReference type="ARBA" id="ARBA00022777"/>
    </source>
</evidence>